<proteinExistence type="predicted"/>
<reference evidence="2 3" key="2">
    <citation type="submission" date="2017-06" db="EMBL/GenBank/DDBJ databases">
        <authorList>
            <person name="Kim H.J."/>
            <person name="Triplett B.A."/>
        </authorList>
    </citation>
    <scope>NUCLEOTIDE SEQUENCE [LARGE SCALE GENOMIC DNA]</scope>
    <source>
        <strain evidence="2">Kingella_eburonensis</strain>
    </source>
</reference>
<reference evidence="1" key="1">
    <citation type="submission" date="2017-05" db="EMBL/GenBank/DDBJ databases">
        <authorList>
            <person name="Song R."/>
            <person name="Chenine A.L."/>
            <person name="Ruprecht R.M."/>
        </authorList>
    </citation>
    <scope>NUCLEOTIDE SEQUENCE</scope>
    <source>
        <strain evidence="1">Kingella_eburonensis</strain>
    </source>
</reference>
<name>A0A238HIW6_9NEIS</name>
<keyword evidence="3" id="KW-1185">Reference proteome</keyword>
<dbReference type="Proteomes" id="UP000215450">
    <property type="component" value="Unassembled WGS sequence"/>
</dbReference>
<dbReference type="EMBL" id="FXUV02000048">
    <property type="protein sequence ID" value="SNB80276.1"/>
    <property type="molecule type" value="Genomic_DNA"/>
</dbReference>
<sequence>MKNIKRIPPRVNPTELHELSMKILLRALEQGEPEKGNDIDHRVAQIQYKIALRYRRNGLL</sequence>
<evidence type="ECO:0000313" key="3">
    <source>
        <dbReference type="Proteomes" id="UP000215450"/>
    </source>
</evidence>
<dbReference type="EMBL" id="FXUV01000044">
    <property type="protein sequence ID" value="SMQ13096.1"/>
    <property type="molecule type" value="Genomic_DNA"/>
</dbReference>
<dbReference type="RefSeq" id="WP_143452841.1">
    <property type="nucleotide sequence ID" value="NZ_FXUV02000048.1"/>
</dbReference>
<evidence type="ECO:0000313" key="1">
    <source>
        <dbReference type="EMBL" id="SMQ13096.1"/>
    </source>
</evidence>
<organism evidence="1">
    <name type="scientific">Kingella negevensis</name>
    <dbReference type="NCBI Taxonomy" id="1522312"/>
    <lineage>
        <taxon>Bacteria</taxon>
        <taxon>Pseudomonadati</taxon>
        <taxon>Pseudomonadota</taxon>
        <taxon>Betaproteobacteria</taxon>
        <taxon>Neisseriales</taxon>
        <taxon>Neisseriaceae</taxon>
        <taxon>Kingella</taxon>
    </lineage>
</organism>
<protein>
    <submittedName>
        <fullName evidence="1">Uncharacterized protein</fullName>
    </submittedName>
</protein>
<dbReference type="AlphaFoldDB" id="A0A238HIW6"/>
<dbReference type="STRING" id="1522312.GCA_900177895_00536"/>
<gene>
    <name evidence="1" type="ORF">KEBURONENSIS_01838</name>
    <name evidence="2" type="ORF">KEBURONENSIS_01840</name>
</gene>
<evidence type="ECO:0000313" key="2">
    <source>
        <dbReference type="EMBL" id="SNB80276.1"/>
    </source>
</evidence>
<accession>A0A238HIW6</accession>